<organism evidence="2 3">
    <name type="scientific">Eumeta variegata</name>
    <name type="common">Bagworm moth</name>
    <name type="synonym">Eumeta japonica</name>
    <dbReference type="NCBI Taxonomy" id="151549"/>
    <lineage>
        <taxon>Eukaryota</taxon>
        <taxon>Metazoa</taxon>
        <taxon>Ecdysozoa</taxon>
        <taxon>Arthropoda</taxon>
        <taxon>Hexapoda</taxon>
        <taxon>Insecta</taxon>
        <taxon>Pterygota</taxon>
        <taxon>Neoptera</taxon>
        <taxon>Endopterygota</taxon>
        <taxon>Lepidoptera</taxon>
        <taxon>Glossata</taxon>
        <taxon>Ditrysia</taxon>
        <taxon>Tineoidea</taxon>
        <taxon>Psychidae</taxon>
        <taxon>Oiketicinae</taxon>
        <taxon>Eumeta</taxon>
    </lineage>
</organism>
<feature type="compositionally biased region" description="Basic and acidic residues" evidence="1">
    <location>
        <begin position="35"/>
        <end position="50"/>
    </location>
</feature>
<feature type="region of interest" description="Disordered" evidence="1">
    <location>
        <begin position="1"/>
        <end position="21"/>
    </location>
</feature>
<evidence type="ECO:0000313" key="3">
    <source>
        <dbReference type="Proteomes" id="UP000299102"/>
    </source>
</evidence>
<evidence type="ECO:0000313" key="2">
    <source>
        <dbReference type="EMBL" id="GBP68808.1"/>
    </source>
</evidence>
<dbReference type="AlphaFoldDB" id="A0A4C1XYW4"/>
<gene>
    <name evidence="2" type="ORF">EVAR_36570_1</name>
</gene>
<name>A0A4C1XYW4_EUMVA</name>
<evidence type="ECO:0000256" key="1">
    <source>
        <dbReference type="SAM" id="MobiDB-lite"/>
    </source>
</evidence>
<keyword evidence="3" id="KW-1185">Reference proteome</keyword>
<comment type="caution">
    <text evidence="2">The sequence shown here is derived from an EMBL/GenBank/DDBJ whole genome shotgun (WGS) entry which is preliminary data.</text>
</comment>
<feature type="region of interest" description="Disordered" evidence="1">
    <location>
        <begin position="31"/>
        <end position="50"/>
    </location>
</feature>
<dbReference type="EMBL" id="BGZK01001024">
    <property type="protein sequence ID" value="GBP68808.1"/>
    <property type="molecule type" value="Genomic_DNA"/>
</dbReference>
<proteinExistence type="predicted"/>
<accession>A0A4C1XYW4</accession>
<reference evidence="2 3" key="1">
    <citation type="journal article" date="2019" name="Commun. Biol.">
        <title>The bagworm genome reveals a unique fibroin gene that provides high tensile strength.</title>
        <authorList>
            <person name="Kono N."/>
            <person name="Nakamura H."/>
            <person name="Ohtoshi R."/>
            <person name="Tomita M."/>
            <person name="Numata K."/>
            <person name="Arakawa K."/>
        </authorList>
    </citation>
    <scope>NUCLEOTIDE SEQUENCE [LARGE SCALE GENOMIC DNA]</scope>
</reference>
<dbReference type="Proteomes" id="UP000299102">
    <property type="component" value="Unassembled WGS sequence"/>
</dbReference>
<sequence length="146" mass="16365">MPALKIGRRASGTKPDDEIGLWRDPRLIPAAPKKGVVDGRTSHEQASHQRIDDYRRPWTFAIPEESPVRYRDERAKPRSAVSRRFPKASVFSGPSRDITIYQKGLHNFITAGGRSKLTRPNPLPGEVSKFCENWPLIPASRGPGIL</sequence>
<protein>
    <submittedName>
        <fullName evidence="2">Uncharacterized protein</fullName>
    </submittedName>
</protein>